<evidence type="ECO:0000259" key="2">
    <source>
        <dbReference type="Pfam" id="PF01464"/>
    </source>
</evidence>
<evidence type="ECO:0000256" key="1">
    <source>
        <dbReference type="ARBA" id="ARBA00007734"/>
    </source>
</evidence>
<comment type="similarity">
    <text evidence="1">Belongs to the transglycosylase Slt family.</text>
</comment>
<dbReference type="EMBL" id="CP012621">
    <property type="protein sequence ID" value="ATG75970.1"/>
    <property type="molecule type" value="Genomic_DNA"/>
</dbReference>
<evidence type="ECO:0000313" key="4">
    <source>
        <dbReference type="Proteomes" id="UP000217763"/>
    </source>
</evidence>
<reference evidence="4" key="1">
    <citation type="submission" date="2015-09" db="EMBL/GenBank/DDBJ databases">
        <authorList>
            <person name="Shao Z."/>
            <person name="Wang L."/>
        </authorList>
    </citation>
    <scope>NUCLEOTIDE SEQUENCE [LARGE SCALE GENOMIC DNA]</scope>
    <source>
        <strain evidence="4">F13-1</strain>
    </source>
</reference>
<dbReference type="SUPFAM" id="SSF53955">
    <property type="entry name" value="Lysozyme-like"/>
    <property type="match status" value="1"/>
</dbReference>
<dbReference type="InterPro" id="IPR023346">
    <property type="entry name" value="Lysozyme-like_dom_sf"/>
</dbReference>
<dbReference type="Pfam" id="PF01464">
    <property type="entry name" value="SLT"/>
    <property type="match status" value="1"/>
</dbReference>
<keyword evidence="4" id="KW-1185">Reference proteome</keyword>
<gene>
    <name evidence="3" type="ORF">AN401_14675</name>
</gene>
<dbReference type="PANTHER" id="PTHR37423:SF2">
    <property type="entry name" value="MEMBRANE-BOUND LYTIC MUREIN TRANSGLYCOSYLASE C"/>
    <property type="match status" value="1"/>
</dbReference>
<dbReference type="PANTHER" id="PTHR37423">
    <property type="entry name" value="SOLUBLE LYTIC MUREIN TRANSGLYCOSYLASE-RELATED"/>
    <property type="match status" value="1"/>
</dbReference>
<accession>A0A291HUY5</accession>
<dbReference type="GO" id="GO:0000270">
    <property type="term" value="P:peptidoglycan metabolic process"/>
    <property type="evidence" value="ECO:0007669"/>
    <property type="project" value="InterPro"/>
</dbReference>
<dbReference type="KEGG" id="zdf:AN401_14675"/>
<dbReference type="Proteomes" id="UP000217763">
    <property type="component" value="Chromosome"/>
</dbReference>
<sequence length="297" mass="32996">MLALLLGGRAAALPLPDSLYQRPEIQRELDYLRRHPAHLARVRERAENWLPHLLPLLRERALPASLAWLPAVESAYLPGALSPAGAAGLWQLMPATAERFGVPMDTGFDGRFAPLTASRAALAYLAWLHHHFDGDWLLALAAYNAGEGRVRRAMERSGSRDFWHLPLPEETRHYVPRFLAVQWLLRPPRAGTAPVLREHRVEGPVSLPQLAARLGVTVEQLKRWNLALKGEWLSARREYSILVKTTEQDGDDGFIRIQPQPLFMARTAGLDLSAAGGLFGEAGPAFDFAPPPGWPGY</sequence>
<dbReference type="InterPro" id="IPR008258">
    <property type="entry name" value="Transglycosylase_SLT_dom_1"/>
</dbReference>
<protein>
    <submittedName>
        <fullName evidence="3">Lytic murein transglycosylase</fullName>
    </submittedName>
</protein>
<dbReference type="PROSITE" id="PS00922">
    <property type="entry name" value="TRANSGLYCOSYLASE"/>
    <property type="match status" value="1"/>
</dbReference>
<name>A0A291HUY5_9GAMM</name>
<dbReference type="InterPro" id="IPR000189">
    <property type="entry name" value="Transglyc_AS"/>
</dbReference>
<evidence type="ECO:0000313" key="3">
    <source>
        <dbReference type="EMBL" id="ATG75970.1"/>
    </source>
</evidence>
<dbReference type="AlphaFoldDB" id="A0A291HUY5"/>
<dbReference type="GO" id="GO:0016020">
    <property type="term" value="C:membrane"/>
    <property type="evidence" value="ECO:0007669"/>
    <property type="project" value="InterPro"/>
</dbReference>
<feature type="domain" description="Transglycosylase SLT" evidence="2">
    <location>
        <begin position="60"/>
        <end position="164"/>
    </location>
</feature>
<organism evidence="3 4">
    <name type="scientific">Zobellella denitrificans</name>
    <dbReference type="NCBI Taxonomy" id="347534"/>
    <lineage>
        <taxon>Bacteria</taxon>
        <taxon>Pseudomonadati</taxon>
        <taxon>Pseudomonadota</taxon>
        <taxon>Gammaproteobacteria</taxon>
        <taxon>Aeromonadales</taxon>
        <taxon>Aeromonadaceae</taxon>
        <taxon>Zobellella</taxon>
    </lineage>
</organism>
<dbReference type="GO" id="GO:0008933">
    <property type="term" value="F:peptidoglycan lytic transglycosylase activity"/>
    <property type="evidence" value="ECO:0007669"/>
    <property type="project" value="InterPro"/>
</dbReference>
<dbReference type="CDD" id="cd16894">
    <property type="entry name" value="MltD-like"/>
    <property type="match status" value="1"/>
</dbReference>
<dbReference type="Gene3D" id="1.10.530.10">
    <property type="match status" value="1"/>
</dbReference>
<proteinExistence type="inferred from homology"/>